<reference evidence="2" key="1">
    <citation type="submission" date="2020-02" db="EMBL/GenBank/DDBJ databases">
        <authorList>
            <person name="Scholz U."/>
            <person name="Mascher M."/>
            <person name="Fiebig A."/>
        </authorList>
    </citation>
    <scope>NUCLEOTIDE SEQUENCE</scope>
</reference>
<dbReference type="PANTHER" id="PTHR42648">
    <property type="entry name" value="TRANSPOSASE, PUTATIVE-RELATED"/>
    <property type="match status" value="1"/>
</dbReference>
<keyword evidence="3" id="KW-1185">Reference proteome</keyword>
<organism evidence="2 3">
    <name type="scientific">Spirodela intermedia</name>
    <name type="common">Intermediate duckweed</name>
    <dbReference type="NCBI Taxonomy" id="51605"/>
    <lineage>
        <taxon>Eukaryota</taxon>
        <taxon>Viridiplantae</taxon>
        <taxon>Streptophyta</taxon>
        <taxon>Embryophyta</taxon>
        <taxon>Tracheophyta</taxon>
        <taxon>Spermatophyta</taxon>
        <taxon>Magnoliopsida</taxon>
        <taxon>Liliopsida</taxon>
        <taxon>Araceae</taxon>
        <taxon>Lemnoideae</taxon>
        <taxon>Spirodela</taxon>
    </lineage>
</organism>
<evidence type="ECO:0000313" key="2">
    <source>
        <dbReference type="EMBL" id="CAA7399347.1"/>
    </source>
</evidence>
<name>A0A7I8KNF6_SPIIN</name>
<dbReference type="PANTHER" id="PTHR42648:SF31">
    <property type="entry name" value="RNA-DIRECTED DNA POLYMERASE"/>
    <property type="match status" value="1"/>
</dbReference>
<evidence type="ECO:0000259" key="1">
    <source>
        <dbReference type="Pfam" id="PF25597"/>
    </source>
</evidence>
<dbReference type="AlphaFoldDB" id="A0A7I8KNF6"/>
<sequence>MVERNNRHLLKVARIILFQNGVPKTFSGEAILTATHLINQLPTRVLQFESPLDILSSCYPHIKLRINLILKPFGCVAYVHNQDQAKGNIDPRALKCIFVGYSNTKKRYK</sequence>
<accession>A0A7I8KNF6</accession>
<dbReference type="OrthoDB" id="695883at2759"/>
<protein>
    <recommendedName>
        <fullName evidence="1">Retroviral polymerase SH3-like domain-containing protein</fullName>
    </recommendedName>
</protein>
<gene>
    <name evidence="2" type="ORF">SI8410_07010017</name>
</gene>
<dbReference type="Proteomes" id="UP000663760">
    <property type="component" value="Chromosome 7"/>
</dbReference>
<dbReference type="InterPro" id="IPR039537">
    <property type="entry name" value="Retrotran_Ty1/copia-like"/>
</dbReference>
<dbReference type="InterPro" id="IPR057670">
    <property type="entry name" value="SH3_retrovirus"/>
</dbReference>
<proteinExistence type="predicted"/>
<feature type="domain" description="Retroviral polymerase SH3-like" evidence="1">
    <location>
        <begin position="75"/>
        <end position="109"/>
    </location>
</feature>
<dbReference type="InterPro" id="IPR012337">
    <property type="entry name" value="RNaseH-like_sf"/>
</dbReference>
<dbReference type="Pfam" id="PF25597">
    <property type="entry name" value="SH3_retrovirus"/>
    <property type="match status" value="1"/>
</dbReference>
<dbReference type="EMBL" id="LR746270">
    <property type="protein sequence ID" value="CAA7399347.1"/>
    <property type="molecule type" value="Genomic_DNA"/>
</dbReference>
<evidence type="ECO:0000313" key="3">
    <source>
        <dbReference type="Proteomes" id="UP000663760"/>
    </source>
</evidence>
<dbReference type="SUPFAM" id="SSF53098">
    <property type="entry name" value="Ribonuclease H-like"/>
    <property type="match status" value="1"/>
</dbReference>